<dbReference type="Proteomes" id="UP000177740">
    <property type="component" value="Unassembled WGS sequence"/>
</dbReference>
<evidence type="ECO:0000313" key="2">
    <source>
        <dbReference type="EMBL" id="OGZ27949.1"/>
    </source>
</evidence>
<reference evidence="2 3" key="1">
    <citation type="journal article" date="2016" name="Nat. Commun.">
        <title>Thousands of microbial genomes shed light on interconnected biogeochemical processes in an aquifer system.</title>
        <authorList>
            <person name="Anantharaman K."/>
            <person name="Brown C.T."/>
            <person name="Hug L.A."/>
            <person name="Sharon I."/>
            <person name="Castelle C.J."/>
            <person name="Probst A.J."/>
            <person name="Thomas B.C."/>
            <person name="Singh A."/>
            <person name="Wilkins M.J."/>
            <person name="Karaoz U."/>
            <person name="Brodie E.L."/>
            <person name="Williams K.H."/>
            <person name="Hubbard S.S."/>
            <person name="Banfield J.F."/>
        </authorList>
    </citation>
    <scope>NUCLEOTIDE SEQUENCE [LARGE SCALE GENOMIC DNA]</scope>
</reference>
<keyword evidence="1" id="KW-0812">Transmembrane</keyword>
<feature type="transmembrane region" description="Helical" evidence="1">
    <location>
        <begin position="424"/>
        <end position="445"/>
    </location>
</feature>
<protein>
    <submittedName>
        <fullName evidence="2">Uncharacterized protein</fullName>
    </submittedName>
</protein>
<dbReference type="AlphaFoldDB" id="A0A1G2EQB1"/>
<sequence>MLTDEAKKLVAGFSRSFTEDTSGEKYKVSQSLGRIAFYYERIRNAVEYREEHAELRAAIERIIRRLLWENPTRVGNTGLLAESLVRELVWARYLKNNSVLKTDIKIIAGVLSRYFYFLSLCEDETKIGRLTLREWALSVLSGEIEEILLPMVALDDILAEEVSVWFDKRFTWTDKQIPAAFQKAHVWAAIYRSLFKCDLSCVRYHLLKKFYPIWFRQSRDGILKSKKEILLIVNRIETIINSPEQAKLLRLVRKQTPPFLILAEIIKSSPNVATLEDREGLVKKIKVTAEKRYREIGQKIGRGILRSFIYILATKMLFALLLEVPYEMMVYKSINFVSVLINICLPPLLMILLGVMIRKPGAENTKKIEEKIFDFIYDGQTSAVPFSVYHQKKKGFLYDFFALLYLVLFLALFGGVFWGLRSLHFSLVSTGIFYIFLSLVLLFGFRVKSSASELNVMGTDEGFVEGALSIVFLPFLNLGNFLSSQFARFNVLIMILDFLIEAPLKNILGVINEWNVFIKEKKDDIIESPVG</sequence>
<accession>A0A1G2EQB1</accession>
<name>A0A1G2EQB1_9BACT</name>
<feature type="transmembrane region" description="Helical" evidence="1">
    <location>
        <begin position="334"/>
        <end position="357"/>
    </location>
</feature>
<comment type="caution">
    <text evidence="2">The sequence shown here is derived from an EMBL/GenBank/DDBJ whole genome shotgun (WGS) entry which is preliminary data.</text>
</comment>
<feature type="transmembrane region" description="Helical" evidence="1">
    <location>
        <begin position="303"/>
        <end position="322"/>
    </location>
</feature>
<keyword evidence="1" id="KW-0472">Membrane</keyword>
<feature type="transmembrane region" description="Helical" evidence="1">
    <location>
        <begin position="396"/>
        <end position="418"/>
    </location>
</feature>
<evidence type="ECO:0000256" key="1">
    <source>
        <dbReference type="SAM" id="Phobius"/>
    </source>
</evidence>
<dbReference type="STRING" id="1801677.A2365_00910"/>
<dbReference type="EMBL" id="MHMM01000002">
    <property type="protein sequence ID" value="OGZ27949.1"/>
    <property type="molecule type" value="Genomic_DNA"/>
</dbReference>
<keyword evidence="1" id="KW-1133">Transmembrane helix</keyword>
<organism evidence="2 3">
    <name type="scientific">Candidatus Nealsonbacteria bacterium RIFOXYB1_FULL_40_15</name>
    <dbReference type="NCBI Taxonomy" id="1801677"/>
    <lineage>
        <taxon>Bacteria</taxon>
        <taxon>Candidatus Nealsoniibacteriota</taxon>
    </lineage>
</organism>
<evidence type="ECO:0000313" key="3">
    <source>
        <dbReference type="Proteomes" id="UP000177740"/>
    </source>
</evidence>
<proteinExistence type="predicted"/>
<gene>
    <name evidence="2" type="ORF">A2365_00910</name>
</gene>